<organism evidence="2 3">
    <name type="scientific">Calidithermus terrae</name>
    <dbReference type="NCBI Taxonomy" id="1408545"/>
    <lineage>
        <taxon>Bacteria</taxon>
        <taxon>Thermotogati</taxon>
        <taxon>Deinococcota</taxon>
        <taxon>Deinococci</taxon>
        <taxon>Thermales</taxon>
        <taxon>Thermaceae</taxon>
        <taxon>Calidithermus</taxon>
    </lineage>
</organism>
<sequence>MSELMIWTTILLAGVVTFCLRYSFIGYAHRMQTPEWFRRALRYVPAAVLSALVCKALVYYGATLQLTLSNERLLAAVVAAGVAWRTKNVLWTTVTGMLALWALQALGL</sequence>
<evidence type="ECO:0000313" key="2">
    <source>
        <dbReference type="EMBL" id="RIH82947.1"/>
    </source>
</evidence>
<dbReference type="Proteomes" id="UP000265715">
    <property type="component" value="Unassembled WGS sequence"/>
</dbReference>
<dbReference type="Pfam" id="PF05437">
    <property type="entry name" value="AzlD"/>
    <property type="match status" value="1"/>
</dbReference>
<feature type="transmembrane region" description="Helical" evidence="1">
    <location>
        <begin position="40"/>
        <end position="62"/>
    </location>
</feature>
<keyword evidence="1" id="KW-1133">Transmembrane helix</keyword>
<name>A0A399EE91_9DEIN</name>
<dbReference type="EMBL" id="QXDL01000104">
    <property type="protein sequence ID" value="RIH82947.1"/>
    <property type="molecule type" value="Genomic_DNA"/>
</dbReference>
<proteinExistence type="predicted"/>
<keyword evidence="1" id="KW-0812">Transmembrane</keyword>
<comment type="caution">
    <text evidence="2">The sequence shown here is derived from an EMBL/GenBank/DDBJ whole genome shotgun (WGS) entry which is preliminary data.</text>
</comment>
<dbReference type="AlphaFoldDB" id="A0A399EE91"/>
<dbReference type="OrthoDB" id="7870017at2"/>
<keyword evidence="3" id="KW-1185">Reference proteome</keyword>
<feature type="transmembrane region" description="Helical" evidence="1">
    <location>
        <begin position="6"/>
        <end position="28"/>
    </location>
</feature>
<keyword evidence="1" id="KW-0472">Membrane</keyword>
<gene>
    <name evidence="2" type="ORF">Mterra_02457</name>
</gene>
<protein>
    <submittedName>
        <fullName evidence="2">Branched-chain amino acid transport protein (AzlD)</fullName>
    </submittedName>
</protein>
<accession>A0A399EE91</accession>
<feature type="transmembrane region" description="Helical" evidence="1">
    <location>
        <begin position="89"/>
        <end position="107"/>
    </location>
</feature>
<evidence type="ECO:0000256" key="1">
    <source>
        <dbReference type="SAM" id="Phobius"/>
    </source>
</evidence>
<dbReference type="InterPro" id="IPR008407">
    <property type="entry name" value="Brnchd-chn_aa_trnsp_AzlD"/>
</dbReference>
<evidence type="ECO:0000313" key="3">
    <source>
        <dbReference type="Proteomes" id="UP000265715"/>
    </source>
</evidence>
<dbReference type="RefSeq" id="WP_119315480.1">
    <property type="nucleotide sequence ID" value="NZ_QXDL01000104.1"/>
</dbReference>
<reference evidence="2 3" key="1">
    <citation type="submission" date="2018-08" db="EMBL/GenBank/DDBJ databases">
        <title>Meiothermus terrae DSM 26712 genome sequencing project.</title>
        <authorList>
            <person name="Da Costa M.S."/>
            <person name="Albuquerque L."/>
            <person name="Raposo P."/>
            <person name="Froufe H.J.C."/>
            <person name="Barroso C.S."/>
            <person name="Egas C."/>
        </authorList>
    </citation>
    <scope>NUCLEOTIDE SEQUENCE [LARGE SCALE GENOMIC DNA]</scope>
    <source>
        <strain evidence="2 3">DSM 26712</strain>
    </source>
</reference>